<sequence>MNIVIGKYIPMDTFLHKMDPRLKILINLAYIILFFIVSHFITLMFLFAIAVVGFIIASKKPWNLIKMIKMPFIVFIVILLINTFVIKEPEIRRSVESIPYLNPEVRDFFTTIWKTWNINQTQSWNISYAIVLKSFLIAFRIYSMILVTTILTLSTKPVLFTKAIEDLLFPFKLIKIPVNIIAMIISIALRFIPTLLDEANRIMKAQASRGVDFKNGKVSEKVKSMVTLTVPLFVIAFGRANDLANAMEVRGYDPYAKRTKYRSLKWKWSDLLVALTAIGIIIFIALFETNVAGMMEHLPAWFQYTNIKI</sequence>
<feature type="transmembrane region" description="Helical" evidence="5">
    <location>
        <begin position="130"/>
        <end position="153"/>
    </location>
</feature>
<dbReference type="PANTHER" id="PTHR33514:SF13">
    <property type="entry name" value="PROTEIN ABCI12, CHLOROPLASTIC"/>
    <property type="match status" value="1"/>
</dbReference>
<keyword evidence="4 5" id="KW-0472">Membrane</keyword>
<gene>
    <name evidence="6" type="ORF">NV226_01800</name>
</gene>
<feature type="transmembrane region" description="Helical" evidence="5">
    <location>
        <begin position="68"/>
        <end position="86"/>
    </location>
</feature>
<evidence type="ECO:0000313" key="7">
    <source>
        <dbReference type="Proteomes" id="UP001059252"/>
    </source>
</evidence>
<feature type="transmembrane region" description="Helical" evidence="5">
    <location>
        <begin position="268"/>
        <end position="287"/>
    </location>
</feature>
<dbReference type="EMBL" id="CP102734">
    <property type="protein sequence ID" value="UVD81448.1"/>
    <property type="molecule type" value="Genomic_DNA"/>
</dbReference>
<dbReference type="RefSeq" id="WP_258210622.1">
    <property type="nucleotide sequence ID" value="NZ_CP102734.1"/>
</dbReference>
<protein>
    <submittedName>
        <fullName evidence="6">Energy-coupling factor transporter transmembrane protein EcfT</fullName>
    </submittedName>
</protein>
<evidence type="ECO:0000313" key="6">
    <source>
        <dbReference type="EMBL" id="UVD81448.1"/>
    </source>
</evidence>
<evidence type="ECO:0000256" key="3">
    <source>
        <dbReference type="ARBA" id="ARBA00022989"/>
    </source>
</evidence>
<evidence type="ECO:0000256" key="5">
    <source>
        <dbReference type="SAM" id="Phobius"/>
    </source>
</evidence>
<organism evidence="6 7">
    <name type="scientific">Mycoplasma iguanae</name>
    <dbReference type="NCBI Taxonomy" id="292461"/>
    <lineage>
        <taxon>Bacteria</taxon>
        <taxon>Bacillati</taxon>
        <taxon>Mycoplasmatota</taxon>
        <taxon>Mollicutes</taxon>
        <taxon>Mycoplasmataceae</taxon>
        <taxon>Mycoplasma</taxon>
    </lineage>
</organism>
<dbReference type="PANTHER" id="PTHR33514">
    <property type="entry name" value="PROTEIN ABCI12, CHLOROPLASTIC"/>
    <property type="match status" value="1"/>
</dbReference>
<evidence type="ECO:0000256" key="4">
    <source>
        <dbReference type="ARBA" id="ARBA00023136"/>
    </source>
</evidence>
<keyword evidence="3 5" id="KW-1133">Transmembrane helix</keyword>
<keyword evidence="7" id="KW-1185">Reference proteome</keyword>
<dbReference type="Proteomes" id="UP001059252">
    <property type="component" value="Chromosome"/>
</dbReference>
<dbReference type="Pfam" id="PF02361">
    <property type="entry name" value="CbiQ"/>
    <property type="match status" value="1"/>
</dbReference>
<evidence type="ECO:0000256" key="1">
    <source>
        <dbReference type="ARBA" id="ARBA00004141"/>
    </source>
</evidence>
<comment type="subcellular location">
    <subcellularLocation>
        <location evidence="1">Membrane</location>
        <topology evidence="1">Multi-pass membrane protein</topology>
    </subcellularLocation>
</comment>
<feature type="transmembrane region" description="Helical" evidence="5">
    <location>
        <begin position="24"/>
        <end position="56"/>
    </location>
</feature>
<reference evidence="6" key="1">
    <citation type="submission" date="2022-08" db="EMBL/GenBank/DDBJ databases">
        <title>Complete genome of Mycoplasma iguanae type strain 2327.</title>
        <authorList>
            <person name="Spergser J."/>
        </authorList>
    </citation>
    <scope>NUCLEOTIDE SEQUENCE</scope>
    <source>
        <strain evidence="6">2327</strain>
    </source>
</reference>
<accession>A0ABY5R7L6</accession>
<name>A0ABY5R7L6_9MOLU</name>
<evidence type="ECO:0000256" key="2">
    <source>
        <dbReference type="ARBA" id="ARBA00022692"/>
    </source>
</evidence>
<dbReference type="CDD" id="cd16914">
    <property type="entry name" value="EcfT"/>
    <property type="match status" value="1"/>
</dbReference>
<proteinExistence type="predicted"/>
<dbReference type="InterPro" id="IPR003339">
    <property type="entry name" value="ABC/ECF_trnsptr_transmembrane"/>
</dbReference>
<feature type="transmembrane region" description="Helical" evidence="5">
    <location>
        <begin position="173"/>
        <end position="196"/>
    </location>
</feature>
<keyword evidence="2 5" id="KW-0812">Transmembrane</keyword>